<dbReference type="EMBL" id="SLZZ01000010">
    <property type="protein sequence ID" value="TCS78872.1"/>
    <property type="molecule type" value="Genomic_DNA"/>
</dbReference>
<dbReference type="GO" id="GO:0003964">
    <property type="term" value="F:RNA-directed DNA polymerase activity"/>
    <property type="evidence" value="ECO:0007669"/>
    <property type="project" value="UniProtKB-KW"/>
</dbReference>
<keyword evidence="2" id="KW-0808">Transferase</keyword>
<evidence type="ECO:0000313" key="2">
    <source>
        <dbReference type="EMBL" id="TCS78872.1"/>
    </source>
</evidence>
<keyword evidence="2" id="KW-0548">Nucleotidyltransferase</keyword>
<dbReference type="InterPro" id="IPR030931">
    <property type="entry name" value="Group_II_RT_mat"/>
</dbReference>
<dbReference type="Proteomes" id="UP000295726">
    <property type="component" value="Unassembled WGS sequence"/>
</dbReference>
<keyword evidence="3" id="KW-1185">Reference proteome</keyword>
<dbReference type="CDD" id="cd01651">
    <property type="entry name" value="RT_G2_intron"/>
    <property type="match status" value="1"/>
</dbReference>
<dbReference type="InterPro" id="IPR043502">
    <property type="entry name" value="DNA/RNA_pol_sf"/>
</dbReference>
<dbReference type="InterPro" id="IPR000477">
    <property type="entry name" value="RT_dom"/>
</dbReference>
<dbReference type="PANTHER" id="PTHR34047:SF8">
    <property type="entry name" value="PROTEIN YKFC"/>
    <property type="match status" value="1"/>
</dbReference>
<evidence type="ECO:0000259" key="1">
    <source>
        <dbReference type="PROSITE" id="PS50878"/>
    </source>
</evidence>
<name>A0A4V2URU3_9FIRM</name>
<keyword evidence="2" id="KW-0695">RNA-directed DNA polymerase</keyword>
<reference evidence="2 3" key="1">
    <citation type="submission" date="2019-03" db="EMBL/GenBank/DDBJ databases">
        <title>Genomic Encyclopedia of Type Strains, Phase IV (KMG-IV): sequencing the most valuable type-strain genomes for metagenomic binning, comparative biology and taxonomic classification.</title>
        <authorList>
            <person name="Goeker M."/>
        </authorList>
    </citation>
    <scope>NUCLEOTIDE SEQUENCE [LARGE SCALE GENOMIC DNA]</scope>
    <source>
        <strain evidence="2 3">DSM 29489</strain>
    </source>
</reference>
<protein>
    <submittedName>
        <fullName evidence="2">Group II intron reverse transcriptase/maturase</fullName>
    </submittedName>
</protein>
<feature type="domain" description="Reverse transcriptase" evidence="1">
    <location>
        <begin position="87"/>
        <end position="349"/>
    </location>
</feature>
<evidence type="ECO:0000313" key="3">
    <source>
        <dbReference type="Proteomes" id="UP000295726"/>
    </source>
</evidence>
<dbReference type="RefSeq" id="WP_132381074.1">
    <property type="nucleotide sequence ID" value="NZ_SLZZ01000010.1"/>
</dbReference>
<dbReference type="OrthoDB" id="9788687at2"/>
<dbReference type="InterPro" id="IPR051083">
    <property type="entry name" value="GrpII_Intron_Splice-Mob/Def"/>
</dbReference>
<dbReference type="Pfam" id="PF00078">
    <property type="entry name" value="RVT_1"/>
    <property type="match status" value="1"/>
</dbReference>
<accession>A0A4V2URU3</accession>
<dbReference type="PANTHER" id="PTHR34047">
    <property type="entry name" value="NUCLEAR INTRON MATURASE 1, MITOCHONDRIAL-RELATED"/>
    <property type="match status" value="1"/>
</dbReference>
<dbReference type="SUPFAM" id="SSF56672">
    <property type="entry name" value="DNA/RNA polymerases"/>
    <property type="match status" value="1"/>
</dbReference>
<dbReference type="AlphaFoldDB" id="A0A4V2URU3"/>
<gene>
    <name evidence="2" type="ORF">EDD59_11085</name>
</gene>
<comment type="caution">
    <text evidence="2">The sequence shown here is derived from an EMBL/GenBank/DDBJ whole genome shotgun (WGS) entry which is preliminary data.</text>
</comment>
<dbReference type="NCBIfam" id="TIGR04416">
    <property type="entry name" value="group_II_RT_mat"/>
    <property type="match status" value="1"/>
</dbReference>
<organism evidence="2 3">
    <name type="scientific">Muricomes intestini</name>
    <dbReference type="NCBI Taxonomy" id="1796634"/>
    <lineage>
        <taxon>Bacteria</taxon>
        <taxon>Bacillati</taxon>
        <taxon>Bacillota</taxon>
        <taxon>Clostridia</taxon>
        <taxon>Lachnospirales</taxon>
        <taxon>Lachnospiraceae</taxon>
        <taxon>Muricomes</taxon>
    </lineage>
</organism>
<proteinExistence type="predicted"/>
<sequence length="637" mass="73443">MTTEKRALKKTKLRHAEYYDFQDIQDRLYKDSGDGKEFRNLIEVITMPENIRMAYRNLKKNHGSHTPGTDKKTINDIEKLADEQLISKVQEKFRWYRPQSVRRVEIPKGNGKVRPLGIPTIMDRLVQQCVLQVLEPICEAKFHEHSYGFRPNRSTGNAIAQSYKNMQMSHLHYVVDIDIKGFFDNVNHSKLLKQLWTLGIRDRKLISIISTMLKAEVAGIGFPEKGTPQGGIISPLLSNVVLNELDWWLASQWEEFPTKYPFNDRRNSNGSPCRGNKFVSLRRSGLKEITCVRYADDFKIFTSNYQNAVKLFYATKGWLKDRLGLDISPEKSKIVNLKEKYSEFLGFKMKVIPRGKRMNKDNMGEPRYVVQSHVREKSIEKIREELKKLIYAIEYPPNKANCIYAEVSKYNSFVLGVHGYYSMATQVSADFRPIAFSVQKSLKARLRQRIKTAKEVRKNKIPIHITNVIRDKYGKSDQMRYVNDLALAPIGYVRHSHPMQKAYGANSYTIKGRELVHKKLEGVDMAVLHDLMRNPIEGESIEFNDNRLSLYSAQKGKCAVTGKQIDTDNVGCIRKIPKEHGGTDKYSNLLLVSGEIQKLLYIKDTDTFNVEVEKLNLDAKRSEKLLKLRSLAFVESC</sequence>
<dbReference type="PROSITE" id="PS50878">
    <property type="entry name" value="RT_POL"/>
    <property type="match status" value="1"/>
</dbReference>